<name>A0A167T2R4_9AGAM</name>
<proteinExistence type="predicted"/>
<protein>
    <recommendedName>
        <fullName evidence="1">F-box domain-containing protein</fullName>
    </recommendedName>
</protein>
<gene>
    <name evidence="2" type="ORF">FIBSPDRAFT_770639</name>
</gene>
<dbReference type="InterPro" id="IPR001810">
    <property type="entry name" value="F-box_dom"/>
</dbReference>
<feature type="non-terminal residue" evidence="2">
    <location>
        <position position="62"/>
    </location>
</feature>
<feature type="domain" description="F-box" evidence="1">
    <location>
        <begin position="2"/>
        <end position="59"/>
    </location>
</feature>
<evidence type="ECO:0000259" key="1">
    <source>
        <dbReference type="Pfam" id="PF12937"/>
    </source>
</evidence>
<dbReference type="OrthoDB" id="2884925at2759"/>
<organism evidence="2">
    <name type="scientific">Athelia psychrophila</name>
    <dbReference type="NCBI Taxonomy" id="1759441"/>
    <lineage>
        <taxon>Eukaryota</taxon>
        <taxon>Fungi</taxon>
        <taxon>Dikarya</taxon>
        <taxon>Basidiomycota</taxon>
        <taxon>Agaricomycotina</taxon>
        <taxon>Agaricomycetes</taxon>
        <taxon>Agaricomycetidae</taxon>
        <taxon>Atheliales</taxon>
        <taxon>Atheliaceae</taxon>
        <taxon>Athelia</taxon>
    </lineage>
</organism>
<dbReference type="EMBL" id="KV418515">
    <property type="protein sequence ID" value="KZP02502.1"/>
    <property type="molecule type" value="Genomic_DNA"/>
</dbReference>
<accession>A0A167T2R4</accession>
<sequence>MIDTLPNELLSDIFTMGVAEHTAPSDLDQLPFPLLVSSISRRWREAAISSPPLWSQLFFTAD</sequence>
<dbReference type="AlphaFoldDB" id="A0A167T2R4"/>
<evidence type="ECO:0000313" key="2">
    <source>
        <dbReference type="EMBL" id="KZP02502.1"/>
    </source>
</evidence>
<dbReference type="Pfam" id="PF12937">
    <property type="entry name" value="F-box-like"/>
    <property type="match status" value="1"/>
</dbReference>
<dbReference type="Gene3D" id="1.20.1280.50">
    <property type="match status" value="1"/>
</dbReference>
<reference evidence="2" key="1">
    <citation type="journal article" date="2016" name="Mol. Biol. Evol.">
        <title>Comparative Genomics of Early-Diverging Mushroom-Forming Fungi Provides Insights into the Origins of Lignocellulose Decay Capabilities.</title>
        <authorList>
            <person name="Nagy L.G."/>
            <person name="Riley R."/>
            <person name="Tritt A."/>
            <person name="Adam C."/>
            <person name="Daum C."/>
            <person name="Floudas D."/>
            <person name="Sun H."/>
            <person name="Yadav J.S."/>
            <person name="Pangilinan J."/>
            <person name="Larsson K.H."/>
            <person name="Matsuura K."/>
            <person name="Barry K."/>
            <person name="Labutti K."/>
            <person name="Kuo R."/>
            <person name="Ohm R.A."/>
            <person name="Bhattacharya S.S."/>
            <person name="Shirouzu T."/>
            <person name="Yoshinaga Y."/>
            <person name="Martin F.M."/>
            <person name="Grigoriev I.V."/>
            <person name="Hibbett D.S."/>
        </authorList>
    </citation>
    <scope>NUCLEOTIDE SEQUENCE [LARGE SCALE GENOMIC DNA]</scope>
    <source>
        <strain evidence="2">CBS 109695</strain>
    </source>
</reference>